<evidence type="ECO:0000313" key="19">
    <source>
        <dbReference type="EMBL" id="RBP18279.1"/>
    </source>
</evidence>
<dbReference type="InterPro" id="IPR036397">
    <property type="entry name" value="RNaseH_sf"/>
</dbReference>
<dbReference type="GO" id="GO:0004523">
    <property type="term" value="F:RNA-DNA hybrid ribonuclease activity"/>
    <property type="evidence" value="ECO:0007669"/>
    <property type="project" value="UniProtKB-UniRule"/>
</dbReference>
<evidence type="ECO:0000256" key="10">
    <source>
        <dbReference type="ARBA" id="ARBA00022723"/>
    </source>
</evidence>
<dbReference type="CDD" id="cd07182">
    <property type="entry name" value="RNase_HII_bacteria_HII_like"/>
    <property type="match status" value="1"/>
</dbReference>
<feature type="compositionally biased region" description="Polar residues" evidence="17">
    <location>
        <begin position="217"/>
        <end position="228"/>
    </location>
</feature>
<keyword evidence="11 14" id="KW-0255">Endonuclease</keyword>
<reference evidence="19 20" key="1">
    <citation type="submission" date="2018-06" db="EMBL/GenBank/DDBJ databases">
        <title>Genomic Encyclopedia of Type Strains, Phase IV (KMG-IV): sequencing the most valuable type-strain genomes for metagenomic binning, comparative biology and taxonomic classification.</title>
        <authorList>
            <person name="Goeker M."/>
        </authorList>
    </citation>
    <scope>NUCLEOTIDE SEQUENCE [LARGE SCALE GENOMIC DNA]</scope>
    <source>
        <strain evidence="19 20">DSM 24875</strain>
    </source>
</reference>
<evidence type="ECO:0000256" key="12">
    <source>
        <dbReference type="ARBA" id="ARBA00022801"/>
    </source>
</evidence>
<evidence type="ECO:0000256" key="14">
    <source>
        <dbReference type="HAMAP-Rule" id="MF_00052"/>
    </source>
</evidence>
<comment type="cofactor">
    <cofactor evidence="14 15">
        <name>Mn(2+)</name>
        <dbReference type="ChEBI" id="CHEBI:29035"/>
    </cofactor>
    <cofactor evidence="14 15">
        <name>Mg(2+)</name>
        <dbReference type="ChEBI" id="CHEBI:18420"/>
    </cofactor>
    <text evidence="14 15">Manganese or magnesium. Binds 1 divalent metal ion per monomer in the absence of substrate. May bind a second metal ion after substrate binding.</text>
</comment>
<evidence type="ECO:0000256" key="6">
    <source>
        <dbReference type="ARBA" id="ARBA00012180"/>
    </source>
</evidence>
<dbReference type="GO" id="GO:0030145">
    <property type="term" value="F:manganese ion binding"/>
    <property type="evidence" value="ECO:0007669"/>
    <property type="project" value="UniProtKB-UniRule"/>
</dbReference>
<dbReference type="HAMAP" id="MF_00052_B">
    <property type="entry name" value="RNase_HII_B"/>
    <property type="match status" value="1"/>
</dbReference>
<feature type="region of interest" description="Disordered" evidence="17">
    <location>
        <begin position="202"/>
        <end position="228"/>
    </location>
</feature>
<dbReference type="PANTHER" id="PTHR10954:SF18">
    <property type="entry name" value="RIBONUCLEASE HII"/>
    <property type="match status" value="1"/>
</dbReference>
<comment type="cofactor">
    <cofactor evidence="2">
        <name>Mg(2+)</name>
        <dbReference type="ChEBI" id="CHEBI:18420"/>
    </cofactor>
</comment>
<comment type="caution">
    <text evidence="19">The sequence shown here is derived from an EMBL/GenBank/DDBJ whole genome shotgun (WGS) entry which is preliminary data.</text>
</comment>
<comment type="similarity">
    <text evidence="5 14 16">Belongs to the RNase HII family.</text>
</comment>
<dbReference type="InterPro" id="IPR012337">
    <property type="entry name" value="RNaseH-like_sf"/>
</dbReference>
<gene>
    <name evidence="14" type="primary">rnhB</name>
    <name evidence="19" type="ORF">DFR50_101223</name>
</gene>
<dbReference type="SUPFAM" id="SSF53098">
    <property type="entry name" value="Ribonuclease H-like"/>
    <property type="match status" value="1"/>
</dbReference>
<keyword evidence="12 14" id="KW-0378">Hydrolase</keyword>
<keyword evidence="20" id="KW-1185">Reference proteome</keyword>
<accession>A0A366FX54</accession>
<dbReference type="GO" id="GO:0006298">
    <property type="term" value="P:mismatch repair"/>
    <property type="evidence" value="ECO:0007669"/>
    <property type="project" value="TreeGrafter"/>
</dbReference>
<dbReference type="RefSeq" id="WP_245427233.1">
    <property type="nucleotide sequence ID" value="NZ_QNRK01000001.1"/>
</dbReference>
<evidence type="ECO:0000256" key="1">
    <source>
        <dbReference type="ARBA" id="ARBA00000077"/>
    </source>
</evidence>
<evidence type="ECO:0000256" key="3">
    <source>
        <dbReference type="ARBA" id="ARBA00004065"/>
    </source>
</evidence>
<feature type="binding site" evidence="14 15">
    <location>
        <position position="24"/>
    </location>
    <ligand>
        <name>a divalent metal cation</name>
        <dbReference type="ChEBI" id="CHEBI:60240"/>
    </ligand>
</feature>
<feature type="domain" description="RNase H type-2" evidence="18">
    <location>
        <begin position="18"/>
        <end position="208"/>
    </location>
</feature>
<dbReference type="GO" id="GO:0003723">
    <property type="term" value="F:RNA binding"/>
    <property type="evidence" value="ECO:0007669"/>
    <property type="project" value="UniProtKB-UniRule"/>
</dbReference>
<evidence type="ECO:0000256" key="4">
    <source>
        <dbReference type="ARBA" id="ARBA00004496"/>
    </source>
</evidence>
<proteinExistence type="inferred from homology"/>
<dbReference type="InterPro" id="IPR024567">
    <property type="entry name" value="RNase_HII/HIII_dom"/>
</dbReference>
<comment type="catalytic activity">
    <reaction evidence="1 14 15 16">
        <text>Endonucleolytic cleavage to 5'-phosphomonoester.</text>
        <dbReference type="EC" id="3.1.26.4"/>
    </reaction>
</comment>
<evidence type="ECO:0000259" key="18">
    <source>
        <dbReference type="PROSITE" id="PS51975"/>
    </source>
</evidence>
<dbReference type="Proteomes" id="UP000253529">
    <property type="component" value="Unassembled WGS sequence"/>
</dbReference>
<keyword evidence="13 14" id="KW-0464">Manganese</keyword>
<protein>
    <recommendedName>
        <fullName evidence="7 14">Ribonuclease HII</fullName>
        <shortName evidence="14">RNase HII</shortName>
        <ecNumber evidence="6 14">3.1.26.4</ecNumber>
    </recommendedName>
</protein>
<dbReference type="GO" id="GO:0005737">
    <property type="term" value="C:cytoplasm"/>
    <property type="evidence" value="ECO:0007669"/>
    <property type="project" value="UniProtKB-SubCell"/>
</dbReference>
<dbReference type="EMBL" id="QNRK01000001">
    <property type="protein sequence ID" value="RBP18279.1"/>
    <property type="molecule type" value="Genomic_DNA"/>
</dbReference>
<evidence type="ECO:0000256" key="8">
    <source>
        <dbReference type="ARBA" id="ARBA00022490"/>
    </source>
</evidence>
<dbReference type="GO" id="GO:0032299">
    <property type="term" value="C:ribonuclease H2 complex"/>
    <property type="evidence" value="ECO:0007669"/>
    <property type="project" value="TreeGrafter"/>
</dbReference>
<feature type="binding site" evidence="14 15">
    <location>
        <position position="116"/>
    </location>
    <ligand>
        <name>a divalent metal cation</name>
        <dbReference type="ChEBI" id="CHEBI:60240"/>
    </ligand>
</feature>
<keyword evidence="10 14" id="KW-0479">Metal-binding</keyword>
<sequence>MSGPHFDFEREAMAGGCRFVAGVDEVGRGPLAGPVGVAAVILDPDDLPEGLDDSKALPEAKRDALKAVIFAKAISVSVAFASAEEIDRYNIRGATLRVMARVVAALHIRPDLVLIDGRDVPDGLVCRGRPIIGGDALSMSIAAASIVAKTTRDALMRNLGRDFPGYGFDGHAGYATAFHRKALTSLGPCPYHRRSFRLRGEGADAVGRGDLAPTGPASENDTTSTAPA</sequence>
<dbReference type="Pfam" id="PF01351">
    <property type="entry name" value="RNase_HII"/>
    <property type="match status" value="1"/>
</dbReference>
<dbReference type="EC" id="3.1.26.4" evidence="6 14"/>
<dbReference type="InterPro" id="IPR022898">
    <property type="entry name" value="RNase_HII"/>
</dbReference>
<dbReference type="InterPro" id="IPR001352">
    <property type="entry name" value="RNase_HII/HIII"/>
</dbReference>
<evidence type="ECO:0000256" key="5">
    <source>
        <dbReference type="ARBA" id="ARBA00007383"/>
    </source>
</evidence>
<evidence type="ECO:0000256" key="2">
    <source>
        <dbReference type="ARBA" id="ARBA00001946"/>
    </source>
</evidence>
<comment type="subcellular location">
    <subcellularLocation>
        <location evidence="4 14">Cytoplasm</location>
    </subcellularLocation>
</comment>
<name>A0A366FX54_9HYPH</name>
<organism evidence="19 20">
    <name type="scientific">Roseiarcus fermentans</name>
    <dbReference type="NCBI Taxonomy" id="1473586"/>
    <lineage>
        <taxon>Bacteria</taxon>
        <taxon>Pseudomonadati</taxon>
        <taxon>Pseudomonadota</taxon>
        <taxon>Alphaproteobacteria</taxon>
        <taxon>Hyphomicrobiales</taxon>
        <taxon>Roseiarcaceae</taxon>
        <taxon>Roseiarcus</taxon>
    </lineage>
</organism>
<dbReference type="PROSITE" id="PS51975">
    <property type="entry name" value="RNASE_H_2"/>
    <property type="match status" value="1"/>
</dbReference>
<dbReference type="NCBIfam" id="NF000595">
    <property type="entry name" value="PRK00015.1-3"/>
    <property type="match status" value="1"/>
</dbReference>
<evidence type="ECO:0000256" key="13">
    <source>
        <dbReference type="ARBA" id="ARBA00023211"/>
    </source>
</evidence>
<dbReference type="GO" id="GO:0043137">
    <property type="term" value="P:DNA replication, removal of RNA primer"/>
    <property type="evidence" value="ECO:0007669"/>
    <property type="project" value="TreeGrafter"/>
</dbReference>
<dbReference type="AlphaFoldDB" id="A0A366FX54"/>
<evidence type="ECO:0000256" key="17">
    <source>
        <dbReference type="SAM" id="MobiDB-lite"/>
    </source>
</evidence>
<evidence type="ECO:0000256" key="9">
    <source>
        <dbReference type="ARBA" id="ARBA00022722"/>
    </source>
</evidence>
<keyword evidence="8 14" id="KW-0963">Cytoplasm</keyword>
<evidence type="ECO:0000256" key="7">
    <source>
        <dbReference type="ARBA" id="ARBA00019179"/>
    </source>
</evidence>
<evidence type="ECO:0000256" key="16">
    <source>
        <dbReference type="RuleBase" id="RU003515"/>
    </source>
</evidence>
<dbReference type="PANTHER" id="PTHR10954">
    <property type="entry name" value="RIBONUCLEASE H2 SUBUNIT A"/>
    <property type="match status" value="1"/>
</dbReference>
<evidence type="ECO:0000256" key="11">
    <source>
        <dbReference type="ARBA" id="ARBA00022759"/>
    </source>
</evidence>
<feature type="binding site" evidence="14 15">
    <location>
        <position position="25"/>
    </location>
    <ligand>
        <name>a divalent metal cation</name>
        <dbReference type="ChEBI" id="CHEBI:60240"/>
    </ligand>
</feature>
<evidence type="ECO:0000256" key="15">
    <source>
        <dbReference type="PROSITE-ProRule" id="PRU01319"/>
    </source>
</evidence>
<comment type="function">
    <text evidence="3 14 16">Endonuclease that specifically degrades the RNA of RNA-DNA hybrids.</text>
</comment>
<evidence type="ECO:0000313" key="20">
    <source>
        <dbReference type="Proteomes" id="UP000253529"/>
    </source>
</evidence>
<dbReference type="Gene3D" id="3.30.420.10">
    <property type="entry name" value="Ribonuclease H-like superfamily/Ribonuclease H"/>
    <property type="match status" value="1"/>
</dbReference>
<keyword evidence="9 14" id="KW-0540">Nuclease</keyword>